<dbReference type="STRING" id="483218.BACPEC_02259"/>
<dbReference type="SUPFAM" id="SSF53474">
    <property type="entry name" value="alpha/beta-Hydrolases"/>
    <property type="match status" value="1"/>
</dbReference>
<reference evidence="3 4" key="1">
    <citation type="submission" date="2008-11" db="EMBL/GenBank/DDBJ databases">
        <title>Draft genome sequence of Bacteroides pectinophilus (ATCC 43243).</title>
        <authorList>
            <person name="Sudarsanam P."/>
            <person name="Ley R."/>
            <person name="Guruge J."/>
            <person name="Turnbaugh P.J."/>
            <person name="Mahowald M."/>
            <person name="Liep D."/>
            <person name="Gordon J."/>
        </authorList>
    </citation>
    <scope>NUCLEOTIDE SEQUENCE [LARGE SCALE GENOMIC DNA]</scope>
    <source>
        <strain evidence="3 4">ATCC 43243</strain>
    </source>
</reference>
<name>B7AU70_9FIRM</name>
<dbReference type="AlphaFoldDB" id="B7AU70"/>
<sequence>MNKWHKFGIAAGITGSAAFITYLINRVIFSTSVSFEVTQTNDRQIYNWRFGDISYRVKGSGTPLLLIHDLTPVSGAYEWNKVFDELAKDHTVYAIDLIGCGYSSKPSITYTAYLYVQLIEDFIKNVIGRRTDVIVTGDSAPIVIMACHNNDTLFNKLILINPENFESCSQIPGKRMNIFRKLLNTAIIGNSIYNMSVSKNAITELCQNRLFYSKASASVINALHETAHLGGFGARHLYASTRCHYTSVNINKALAAINNSIFIIAGDNAVNMEHTIEEYIETNPVIESAVIPRSRHLPQLERPARFINQLRIFL</sequence>
<dbReference type="eggNOG" id="COG0596">
    <property type="taxonomic scope" value="Bacteria"/>
</dbReference>
<proteinExistence type="predicted"/>
<protein>
    <recommendedName>
        <fullName evidence="2">AB hydrolase-1 domain-containing protein</fullName>
    </recommendedName>
</protein>
<reference evidence="3 4" key="2">
    <citation type="submission" date="2008-11" db="EMBL/GenBank/DDBJ databases">
        <authorList>
            <person name="Fulton L."/>
            <person name="Clifton S."/>
            <person name="Fulton B."/>
            <person name="Xu J."/>
            <person name="Minx P."/>
            <person name="Pepin K.H."/>
            <person name="Johnson M."/>
            <person name="Bhonagiri V."/>
            <person name="Nash W.E."/>
            <person name="Mardis E.R."/>
            <person name="Wilson R.K."/>
        </authorList>
    </citation>
    <scope>NUCLEOTIDE SEQUENCE [LARGE SCALE GENOMIC DNA]</scope>
    <source>
        <strain evidence="3 4">ATCC 43243</strain>
    </source>
</reference>
<dbReference type="HOGENOM" id="CLU_020336_13_4_9"/>
<accession>B7AU70</accession>
<evidence type="ECO:0000259" key="2">
    <source>
        <dbReference type="Pfam" id="PF12697"/>
    </source>
</evidence>
<evidence type="ECO:0000313" key="3">
    <source>
        <dbReference type="EMBL" id="EEC55761.1"/>
    </source>
</evidence>
<feature type="domain" description="AB hydrolase-1" evidence="2">
    <location>
        <begin position="64"/>
        <end position="307"/>
    </location>
</feature>
<dbReference type="Proteomes" id="UP000003136">
    <property type="component" value="Unassembled WGS sequence"/>
</dbReference>
<organism evidence="3 4">
    <name type="scientific">[Bacteroides] pectinophilus ATCC 43243</name>
    <dbReference type="NCBI Taxonomy" id="483218"/>
    <lineage>
        <taxon>Bacteria</taxon>
        <taxon>Bacillati</taxon>
        <taxon>Bacillota</taxon>
        <taxon>Clostridia</taxon>
        <taxon>Eubacteriales</taxon>
    </lineage>
</organism>
<dbReference type="EMBL" id="ABVQ01000037">
    <property type="protein sequence ID" value="EEC55761.1"/>
    <property type="molecule type" value="Genomic_DNA"/>
</dbReference>
<dbReference type="Gene3D" id="3.40.50.1820">
    <property type="entry name" value="alpha/beta hydrolase"/>
    <property type="match status" value="1"/>
</dbReference>
<keyword evidence="4" id="KW-1185">Reference proteome</keyword>
<dbReference type="ESTHER" id="9bace-b7au70">
    <property type="family name" value="6_AlphaBeta_hydrolase"/>
</dbReference>
<dbReference type="InterPro" id="IPR029058">
    <property type="entry name" value="AB_hydrolase_fold"/>
</dbReference>
<evidence type="ECO:0000256" key="1">
    <source>
        <dbReference type="SAM" id="Phobius"/>
    </source>
</evidence>
<comment type="caution">
    <text evidence="3">The sequence shown here is derived from an EMBL/GenBank/DDBJ whole genome shotgun (WGS) entry which is preliminary data.</text>
</comment>
<dbReference type="Pfam" id="PF12697">
    <property type="entry name" value="Abhydrolase_6"/>
    <property type="match status" value="1"/>
</dbReference>
<keyword evidence="1" id="KW-0472">Membrane</keyword>
<dbReference type="PANTHER" id="PTHR46438:SF2">
    <property type="entry name" value="ALPHA_BETA-HYDROLASES SUPERFAMILY PROTEIN"/>
    <property type="match status" value="1"/>
</dbReference>
<keyword evidence="1" id="KW-1133">Transmembrane helix</keyword>
<dbReference type="InterPro" id="IPR000073">
    <property type="entry name" value="AB_hydrolase_1"/>
</dbReference>
<gene>
    <name evidence="3" type="ORF">BACPEC_02259</name>
</gene>
<feature type="transmembrane region" description="Helical" evidence="1">
    <location>
        <begin position="7"/>
        <end position="24"/>
    </location>
</feature>
<keyword evidence="1" id="KW-0812">Transmembrane</keyword>
<dbReference type="PANTHER" id="PTHR46438">
    <property type="entry name" value="ALPHA/BETA-HYDROLASES SUPERFAMILY PROTEIN"/>
    <property type="match status" value="1"/>
</dbReference>
<evidence type="ECO:0000313" key="4">
    <source>
        <dbReference type="Proteomes" id="UP000003136"/>
    </source>
</evidence>